<dbReference type="InterPro" id="IPR007342">
    <property type="entry name" value="PsuG"/>
</dbReference>
<evidence type="ECO:0000256" key="2">
    <source>
        <dbReference type="ARBA" id="ARBA00022801"/>
    </source>
</evidence>
<evidence type="ECO:0000256" key="5">
    <source>
        <dbReference type="ARBA" id="ARBA00023295"/>
    </source>
</evidence>
<organism evidence="7 8">
    <name type="scientific">Komagataella phaffii (strain GS115 / ATCC 20864)</name>
    <name type="common">Yeast</name>
    <name type="synonym">Pichia pastoris</name>
    <dbReference type="NCBI Taxonomy" id="644223"/>
    <lineage>
        <taxon>Eukaryota</taxon>
        <taxon>Fungi</taxon>
        <taxon>Dikarya</taxon>
        <taxon>Ascomycota</taxon>
        <taxon>Saccharomycotina</taxon>
        <taxon>Pichiomycetes</taxon>
        <taxon>Pichiales</taxon>
        <taxon>Pichiaceae</taxon>
        <taxon>Komagataella</taxon>
    </lineage>
</organism>
<dbReference type="KEGG" id="ppa:PAS_chr3_0134"/>
<evidence type="ECO:0000256" key="1">
    <source>
        <dbReference type="ARBA" id="ARBA00022723"/>
    </source>
</evidence>
<dbReference type="eggNOG" id="KOG3009">
    <property type="taxonomic scope" value="Eukaryota"/>
</dbReference>
<keyword evidence="8" id="KW-1185">Reference proteome</keyword>
<dbReference type="HAMAP" id="MF_01876">
    <property type="entry name" value="PsiMP_glycosidase"/>
    <property type="match status" value="1"/>
</dbReference>
<dbReference type="InParanoid" id="C4R3M7"/>
<gene>
    <name evidence="7" type="ordered locus">PAS_chr3_0134</name>
</gene>
<dbReference type="InterPro" id="IPR022830">
    <property type="entry name" value="Indigdn_synthA-like"/>
</dbReference>
<dbReference type="PANTHER" id="PTHR42909">
    <property type="entry name" value="ZGC:136858"/>
    <property type="match status" value="1"/>
</dbReference>
<dbReference type="GO" id="GO:0004730">
    <property type="term" value="F:pseudouridylate synthase activity"/>
    <property type="evidence" value="ECO:0007669"/>
    <property type="project" value="InterPro"/>
</dbReference>
<sequence length="750" mass="81611">MLRRFLNFRRPLHYSAPIVSEEVQHAVKNNIPVVSLESTIITHGLPYPQNLELANEVEHVIRDQSAIPATIAFINGSPKVGLSTEDLRLLADPASSGLPKHKTSRRDIPYVVARGLTGGTTIASTMMLSKMAGIKVFATGGLGGVHRNGEVTMDVSADLEELSRTDVAVVCSGPKSILDVPRTMEYLETKGVPVCTFNDGNAPFGKHVPGFYTRSSNVASPFEFSSPKEAASMIFASLNMGLDNGQLFCIPPPLESALDLNFINSIIEDALQEAKVLEISGKNVTPFLLDKIYHKTNGKSVECNAQFVLNNAKIASQIATELASLTKNESSIPNKNKAKFNPSLNTPRIPQKVEAVIVGSIAHDTMCSLQSGYIANDSNPGTHAQSIGGVGFNVALATHLASRDHGSFVETRLCSAVGNDLLGRGLMETMKSCGMATDAVSISENFPTGTYVSIHDHSGALVVASADMKVVENISIEHAMECLGKYQPRWVLLDCNLSNSLIDSIVKLEDFDVVIEPASAIKAAKLGKLNNLRIFPHNSVKLITPTVTELNAIFNEFHDNCLFDAYQNEWFPVVDSLGLDYNVRHALDREFERNDYLRPLLEQGFLTKTFRLLPFFNNIIVKDGKNGIIVFQIITDCDKYDNLIKGSKIIGSVSTFSFLTKGKPVGVGRIGVLVQHFPVLDVVPSDEIINVTGAGDSLLGYLFSKLSADSSWLTRLDSTRESYLINSMKSSAASLKSNQAINIDQIRQIP</sequence>
<protein>
    <recommendedName>
        <fullName evidence="6">Carbohydrate kinase PfkB domain-containing protein</fullName>
    </recommendedName>
</protein>
<dbReference type="PANTHER" id="PTHR42909:SF1">
    <property type="entry name" value="CARBOHYDRATE KINASE PFKB DOMAIN-CONTAINING PROTEIN"/>
    <property type="match status" value="1"/>
</dbReference>
<dbReference type="Proteomes" id="UP000000314">
    <property type="component" value="Chromosome 3"/>
</dbReference>
<evidence type="ECO:0000256" key="3">
    <source>
        <dbReference type="ARBA" id="ARBA00023211"/>
    </source>
</evidence>
<dbReference type="STRING" id="644223.C4R3M7"/>
<accession>C4R3M7</accession>
<dbReference type="AlphaFoldDB" id="C4R3M7"/>
<keyword evidence="3" id="KW-0464">Manganese</keyword>
<dbReference type="RefSeq" id="XP_002492342.1">
    <property type="nucleotide sequence ID" value="XM_002492297.1"/>
</dbReference>
<keyword evidence="4" id="KW-0456">Lyase</keyword>
<keyword evidence="2" id="KW-0378">Hydrolase</keyword>
<dbReference type="GO" id="GO:0016798">
    <property type="term" value="F:hydrolase activity, acting on glycosyl bonds"/>
    <property type="evidence" value="ECO:0007669"/>
    <property type="project" value="UniProtKB-KW"/>
</dbReference>
<dbReference type="Gene3D" id="3.40.1790.10">
    <property type="entry name" value="Indigoidine synthase domain"/>
    <property type="match status" value="1"/>
</dbReference>
<dbReference type="SMR" id="C4R3M7"/>
<evidence type="ECO:0000259" key="6">
    <source>
        <dbReference type="Pfam" id="PF00294"/>
    </source>
</evidence>
<dbReference type="OMA" id="FNCIIAT"/>
<dbReference type="Gene3D" id="3.40.1190.20">
    <property type="match status" value="1"/>
</dbReference>
<reference evidence="7 8" key="1">
    <citation type="journal article" date="2009" name="Nat. Biotechnol.">
        <title>Genome sequence of the recombinant protein production host Pichia pastoris.</title>
        <authorList>
            <person name="De Schutter K."/>
            <person name="Lin Y.C."/>
            <person name="Tiels P."/>
            <person name="Van Hecke A."/>
            <person name="Glinka S."/>
            <person name="Weber-Lehmann J."/>
            <person name="Rouze P."/>
            <person name="Van de Peer Y."/>
            <person name="Callewaert N."/>
        </authorList>
    </citation>
    <scope>NUCLEOTIDE SEQUENCE [LARGE SCALE GENOMIC DNA]</scope>
    <source>
        <strain evidence="8">GS115 / ATCC 20864</strain>
    </source>
</reference>
<dbReference type="HOGENOM" id="CLU_012201_3_0_1"/>
<dbReference type="GO" id="GO:0005737">
    <property type="term" value="C:cytoplasm"/>
    <property type="evidence" value="ECO:0007669"/>
    <property type="project" value="TreeGrafter"/>
</dbReference>
<feature type="domain" description="Carbohydrate kinase PfkB" evidence="6">
    <location>
        <begin position="379"/>
        <end position="458"/>
    </location>
</feature>
<proteinExistence type="inferred from homology"/>
<dbReference type="GO" id="GO:0046872">
    <property type="term" value="F:metal ion binding"/>
    <property type="evidence" value="ECO:0007669"/>
    <property type="project" value="UniProtKB-KW"/>
</dbReference>
<dbReference type="SUPFAM" id="SSF53613">
    <property type="entry name" value="Ribokinase-like"/>
    <property type="match status" value="1"/>
</dbReference>
<keyword evidence="5" id="KW-0326">Glycosidase</keyword>
<dbReference type="SUPFAM" id="SSF110581">
    <property type="entry name" value="Indigoidine synthase A-like"/>
    <property type="match status" value="1"/>
</dbReference>
<keyword evidence="1" id="KW-0479">Metal-binding</keyword>
<evidence type="ECO:0000313" key="7">
    <source>
        <dbReference type="EMBL" id="CAY70076.1"/>
    </source>
</evidence>
<dbReference type="EMBL" id="FN392321">
    <property type="protein sequence ID" value="CAY70076.1"/>
    <property type="molecule type" value="Genomic_DNA"/>
</dbReference>
<name>C4R3M7_KOMPG</name>
<dbReference type="Pfam" id="PF04227">
    <property type="entry name" value="Indigoidine_A"/>
    <property type="match status" value="1"/>
</dbReference>
<dbReference type="GeneID" id="8199413"/>
<dbReference type="Pfam" id="PF00294">
    <property type="entry name" value="PfkB"/>
    <property type="match status" value="1"/>
</dbReference>
<dbReference type="InterPro" id="IPR011611">
    <property type="entry name" value="PfkB_dom"/>
</dbReference>
<evidence type="ECO:0000313" key="8">
    <source>
        <dbReference type="Proteomes" id="UP000000314"/>
    </source>
</evidence>
<evidence type="ECO:0000256" key="4">
    <source>
        <dbReference type="ARBA" id="ARBA00023239"/>
    </source>
</evidence>
<dbReference type="OrthoDB" id="198885at2759"/>
<dbReference type="InterPro" id="IPR029056">
    <property type="entry name" value="Ribokinase-like"/>
</dbReference>